<dbReference type="InterPro" id="IPR002698">
    <property type="entry name" value="FTHF_cligase"/>
</dbReference>
<dbReference type="GO" id="GO:0046872">
    <property type="term" value="F:metal ion binding"/>
    <property type="evidence" value="ECO:0007669"/>
    <property type="project" value="UniProtKB-KW"/>
</dbReference>
<dbReference type="PIRSF" id="PIRSF006806">
    <property type="entry name" value="FTHF_cligase"/>
    <property type="match status" value="1"/>
</dbReference>
<keyword evidence="6" id="KW-0436">Ligase</keyword>
<name>A0A2U2PME2_9SPHI</name>
<dbReference type="Proteomes" id="UP000245647">
    <property type="component" value="Unassembled WGS sequence"/>
</dbReference>
<comment type="cofactor">
    <cofactor evidence="5">
        <name>Mg(2+)</name>
        <dbReference type="ChEBI" id="CHEBI:18420"/>
    </cofactor>
</comment>
<reference evidence="6 7" key="1">
    <citation type="submission" date="2018-04" db="EMBL/GenBank/DDBJ databases">
        <title>Pedobacter chongqingensis sp. nov., isolated from a rottenly hemp rope.</title>
        <authorList>
            <person name="Cai Y."/>
        </authorList>
    </citation>
    <scope>NUCLEOTIDE SEQUENCE [LARGE SCALE GENOMIC DNA]</scope>
    <source>
        <strain evidence="6 7">FJ4-8</strain>
    </source>
</reference>
<dbReference type="InterPro" id="IPR037171">
    <property type="entry name" value="NagB/RpiA_transferase-like"/>
</dbReference>
<feature type="binding site" evidence="4">
    <location>
        <begin position="3"/>
        <end position="7"/>
    </location>
    <ligand>
        <name>ATP</name>
        <dbReference type="ChEBI" id="CHEBI:30616"/>
    </ligand>
</feature>
<gene>
    <name evidence="6" type="ORF">DDR33_01470</name>
</gene>
<dbReference type="GO" id="GO:0005524">
    <property type="term" value="F:ATP binding"/>
    <property type="evidence" value="ECO:0007669"/>
    <property type="project" value="UniProtKB-KW"/>
</dbReference>
<dbReference type="GO" id="GO:0009396">
    <property type="term" value="P:folic acid-containing compound biosynthetic process"/>
    <property type="evidence" value="ECO:0007669"/>
    <property type="project" value="TreeGrafter"/>
</dbReference>
<protein>
    <recommendedName>
        <fullName evidence="5">5-formyltetrahydrofolate cyclo-ligase</fullName>
        <ecNumber evidence="5">6.3.3.2</ecNumber>
    </recommendedName>
</protein>
<dbReference type="AlphaFoldDB" id="A0A2U2PME2"/>
<sequence length="189" mass="22172">MLKQGLRKLYLEKRKSLQPEEIDLLSLKITEQFFHIPLSNIHYLHIFYPIIGKHEFNSLLIAEKIRKDYPEKNLVLPKSDFHHHTLRNIIWKEDTPLAMNEWGITEPESGDEVASELIDMIIIPLLAYDKVGNRIGYGKGFYDRFLQDCRPKTKKIGISFFGPEEKIDAEPHDIPLDLCITPDRIWTFN</sequence>
<keyword evidence="3 4" id="KW-0067">ATP-binding</keyword>
<evidence type="ECO:0000256" key="5">
    <source>
        <dbReference type="RuleBase" id="RU361279"/>
    </source>
</evidence>
<feature type="binding site" evidence="4">
    <location>
        <begin position="134"/>
        <end position="142"/>
    </location>
    <ligand>
        <name>ATP</name>
        <dbReference type="ChEBI" id="CHEBI:30616"/>
    </ligand>
</feature>
<dbReference type="PANTHER" id="PTHR23407">
    <property type="entry name" value="ATPASE INHIBITOR/5-FORMYLTETRAHYDROFOLATE CYCLO-LIGASE"/>
    <property type="match status" value="1"/>
</dbReference>
<dbReference type="EMBL" id="QEAS01000001">
    <property type="protein sequence ID" value="PWG82560.1"/>
    <property type="molecule type" value="Genomic_DNA"/>
</dbReference>
<dbReference type="Gene3D" id="3.40.50.10420">
    <property type="entry name" value="NagB/RpiA/CoA transferase-like"/>
    <property type="match status" value="1"/>
</dbReference>
<dbReference type="PANTHER" id="PTHR23407:SF1">
    <property type="entry name" value="5-FORMYLTETRAHYDROFOLATE CYCLO-LIGASE"/>
    <property type="match status" value="1"/>
</dbReference>
<comment type="catalytic activity">
    <reaction evidence="5">
        <text>(6S)-5-formyl-5,6,7,8-tetrahydrofolate + ATP = (6R)-5,10-methenyltetrahydrofolate + ADP + phosphate</text>
        <dbReference type="Rhea" id="RHEA:10488"/>
        <dbReference type="ChEBI" id="CHEBI:30616"/>
        <dbReference type="ChEBI" id="CHEBI:43474"/>
        <dbReference type="ChEBI" id="CHEBI:57455"/>
        <dbReference type="ChEBI" id="CHEBI:57457"/>
        <dbReference type="ChEBI" id="CHEBI:456216"/>
        <dbReference type="EC" id="6.3.3.2"/>
    </reaction>
</comment>
<dbReference type="Pfam" id="PF01812">
    <property type="entry name" value="5-FTHF_cyc-lig"/>
    <property type="match status" value="1"/>
</dbReference>
<evidence type="ECO:0000256" key="2">
    <source>
        <dbReference type="ARBA" id="ARBA00022741"/>
    </source>
</evidence>
<evidence type="ECO:0000256" key="3">
    <source>
        <dbReference type="ARBA" id="ARBA00022840"/>
    </source>
</evidence>
<accession>A0A2U2PME2</accession>
<keyword evidence="7" id="KW-1185">Reference proteome</keyword>
<dbReference type="SUPFAM" id="SSF100950">
    <property type="entry name" value="NagB/RpiA/CoA transferase-like"/>
    <property type="match status" value="1"/>
</dbReference>
<keyword evidence="5" id="KW-0479">Metal-binding</keyword>
<comment type="caution">
    <text evidence="6">The sequence shown here is derived from an EMBL/GenBank/DDBJ whole genome shotgun (WGS) entry which is preliminary data.</text>
</comment>
<dbReference type="GO" id="GO:0035999">
    <property type="term" value="P:tetrahydrofolate interconversion"/>
    <property type="evidence" value="ECO:0007669"/>
    <property type="project" value="TreeGrafter"/>
</dbReference>
<dbReference type="EC" id="6.3.3.2" evidence="5"/>
<evidence type="ECO:0000313" key="7">
    <source>
        <dbReference type="Proteomes" id="UP000245647"/>
    </source>
</evidence>
<dbReference type="InterPro" id="IPR024185">
    <property type="entry name" value="FTHF_cligase-like_sf"/>
</dbReference>
<evidence type="ECO:0000313" key="6">
    <source>
        <dbReference type="EMBL" id="PWG82560.1"/>
    </source>
</evidence>
<organism evidence="6 7">
    <name type="scientific">Pararcticibacter amylolyticus</name>
    <dbReference type="NCBI Taxonomy" id="2173175"/>
    <lineage>
        <taxon>Bacteria</taxon>
        <taxon>Pseudomonadati</taxon>
        <taxon>Bacteroidota</taxon>
        <taxon>Sphingobacteriia</taxon>
        <taxon>Sphingobacteriales</taxon>
        <taxon>Sphingobacteriaceae</taxon>
        <taxon>Pararcticibacter</taxon>
    </lineage>
</organism>
<dbReference type="OrthoDB" id="9801938at2"/>
<keyword evidence="5" id="KW-0460">Magnesium</keyword>
<dbReference type="GO" id="GO:0030272">
    <property type="term" value="F:5-formyltetrahydrofolate cyclo-ligase activity"/>
    <property type="evidence" value="ECO:0007669"/>
    <property type="project" value="UniProtKB-EC"/>
</dbReference>
<comment type="similarity">
    <text evidence="1 5">Belongs to the 5-formyltetrahydrofolate cyclo-ligase family.</text>
</comment>
<keyword evidence="2 4" id="KW-0547">Nucleotide-binding</keyword>
<feature type="binding site" evidence="4">
    <location>
        <position position="55"/>
    </location>
    <ligand>
        <name>substrate</name>
    </ligand>
</feature>
<evidence type="ECO:0000256" key="1">
    <source>
        <dbReference type="ARBA" id="ARBA00010638"/>
    </source>
</evidence>
<proteinExistence type="inferred from homology"/>
<dbReference type="NCBIfam" id="TIGR02727">
    <property type="entry name" value="MTHFS_bact"/>
    <property type="match status" value="1"/>
</dbReference>
<evidence type="ECO:0000256" key="4">
    <source>
        <dbReference type="PIRSR" id="PIRSR006806-1"/>
    </source>
</evidence>
<dbReference type="RefSeq" id="WP_109413979.1">
    <property type="nucleotide sequence ID" value="NZ_QEAS01000001.1"/>
</dbReference>